<accession>A0A6G1PR54</accession>
<protein>
    <submittedName>
        <fullName evidence="3">Macrophage mannose receptor 1</fullName>
    </submittedName>
</protein>
<dbReference type="SUPFAM" id="SSF56436">
    <property type="entry name" value="C-type lectin-like"/>
    <property type="match status" value="2"/>
</dbReference>
<feature type="domain" description="C-type lectin" evidence="2">
    <location>
        <begin position="128"/>
        <end position="270"/>
    </location>
</feature>
<name>A0A6G1PR54_CHAAH</name>
<keyword evidence="4" id="KW-1185">Reference proteome</keyword>
<evidence type="ECO:0000313" key="4">
    <source>
        <dbReference type="Proteomes" id="UP000503349"/>
    </source>
</evidence>
<organism evidence="3 4">
    <name type="scientific">Channa argus</name>
    <name type="common">Northern snakehead</name>
    <name type="synonym">Ophicephalus argus</name>
    <dbReference type="NCBI Taxonomy" id="215402"/>
    <lineage>
        <taxon>Eukaryota</taxon>
        <taxon>Metazoa</taxon>
        <taxon>Chordata</taxon>
        <taxon>Craniata</taxon>
        <taxon>Vertebrata</taxon>
        <taxon>Euteleostomi</taxon>
        <taxon>Actinopterygii</taxon>
        <taxon>Neopterygii</taxon>
        <taxon>Teleostei</taxon>
        <taxon>Neoteleostei</taxon>
        <taxon>Acanthomorphata</taxon>
        <taxon>Anabantaria</taxon>
        <taxon>Anabantiformes</taxon>
        <taxon>Channoidei</taxon>
        <taxon>Channidae</taxon>
        <taxon>Channa</taxon>
    </lineage>
</organism>
<evidence type="ECO:0000256" key="1">
    <source>
        <dbReference type="SAM" id="SignalP"/>
    </source>
</evidence>
<dbReference type="OrthoDB" id="6369810at2759"/>
<dbReference type="AlphaFoldDB" id="A0A6G1PR54"/>
<gene>
    <name evidence="3" type="ORF">EXN66_Car008152</name>
</gene>
<dbReference type="PROSITE" id="PS50041">
    <property type="entry name" value="C_TYPE_LECTIN_2"/>
    <property type="match status" value="2"/>
</dbReference>
<proteinExistence type="predicted"/>
<keyword evidence="3" id="KW-0675">Receptor</keyword>
<dbReference type="Pfam" id="PF00059">
    <property type="entry name" value="Lectin_C"/>
    <property type="match status" value="2"/>
</dbReference>
<dbReference type="SMART" id="SM00034">
    <property type="entry name" value="CLECT"/>
    <property type="match status" value="2"/>
</dbReference>
<dbReference type="PANTHER" id="PTHR45784:SF3">
    <property type="entry name" value="C-TYPE LECTIN DOMAIN FAMILY 4 MEMBER K-LIKE-RELATED"/>
    <property type="match status" value="1"/>
</dbReference>
<evidence type="ECO:0000313" key="3">
    <source>
        <dbReference type="EMBL" id="KAF3692476.1"/>
    </source>
</evidence>
<keyword evidence="1" id="KW-0732">Signal</keyword>
<feature type="domain" description="C-type lectin" evidence="2">
    <location>
        <begin position="29"/>
        <end position="133"/>
    </location>
</feature>
<reference evidence="4" key="2">
    <citation type="submission" date="2019-02" db="EMBL/GenBank/DDBJ databases">
        <title>Opniocepnalus argus Var Kimnra genome.</title>
        <authorList>
            <person name="Zhou C."/>
            <person name="Xiao S."/>
        </authorList>
    </citation>
    <scope>NUCLEOTIDE SEQUENCE [LARGE SCALE GENOMIC DNA]</scope>
</reference>
<feature type="chain" id="PRO_5026178718" evidence="1">
    <location>
        <begin position="21"/>
        <end position="347"/>
    </location>
</feature>
<dbReference type="EMBL" id="CM015718">
    <property type="protein sequence ID" value="KAF3692476.1"/>
    <property type="molecule type" value="Genomic_DNA"/>
</dbReference>
<dbReference type="InterPro" id="IPR001304">
    <property type="entry name" value="C-type_lectin-like"/>
</dbReference>
<dbReference type="InterPro" id="IPR016186">
    <property type="entry name" value="C-type_lectin-like/link_sf"/>
</dbReference>
<dbReference type="PANTHER" id="PTHR45784">
    <property type="entry name" value="C-TYPE LECTIN DOMAIN FAMILY 20 MEMBER A-RELATED"/>
    <property type="match status" value="1"/>
</dbReference>
<sequence length="347" mass="38822">MEIRGLLFLLLSGCVSLCHLQTEGITRRFHVVNQNMTWLNAQSYCRGTFSDLATIQDRASNAAAQQVAGNGDFWIGLYNISWRWSEGNEDIPTYNGFTNWAPSEPRPGSCVVISELGIWSVKNCGSRYSFVCYNAAAKSHILVNWMVMTWTDAQTFCRSKYSDLSTIKTKEDNVKVSGLLQSDPGPTVAGATTEGQNTSTYPTEGAPAPVAWIGLFRNVWGWSDRSSTTYWQWVKDVPGGNCNCVIMRSSPLSGDWFQKPCDEKHSFLCYTAVTSSVRTSVKVRFSVGSADMKDLALQDSILRQLNLKLQDGDIREEVKLRWVNQPNGKVFHTDEEERGTPHQCDPI</sequence>
<dbReference type="Proteomes" id="UP000503349">
    <property type="component" value="Chromosome 7"/>
</dbReference>
<reference evidence="3 4" key="1">
    <citation type="submission" date="2019-02" db="EMBL/GenBank/DDBJ databases">
        <title>Opniocepnalus argus genome.</title>
        <authorList>
            <person name="Zhou C."/>
            <person name="Xiao S."/>
        </authorList>
    </citation>
    <scope>NUCLEOTIDE SEQUENCE [LARGE SCALE GENOMIC DNA]</scope>
    <source>
        <strain evidence="3">OARG1902GOOAL</strain>
        <tissue evidence="3">Muscle</tissue>
    </source>
</reference>
<evidence type="ECO:0000259" key="2">
    <source>
        <dbReference type="PROSITE" id="PS50041"/>
    </source>
</evidence>
<dbReference type="Gene3D" id="3.10.100.10">
    <property type="entry name" value="Mannose-Binding Protein A, subunit A"/>
    <property type="match status" value="2"/>
</dbReference>
<dbReference type="InterPro" id="IPR016187">
    <property type="entry name" value="CTDL_fold"/>
</dbReference>
<feature type="signal peptide" evidence="1">
    <location>
        <begin position="1"/>
        <end position="20"/>
    </location>
</feature>